<dbReference type="Proteomes" id="UP000244912">
    <property type="component" value="Unassembled WGS sequence"/>
</dbReference>
<evidence type="ECO:0000313" key="3">
    <source>
        <dbReference type="Proteomes" id="UP000244912"/>
    </source>
</evidence>
<sequence>MAGDITPGGVFSTGQPPWTVNSAARPAKVKVLPPLTTRYQFSWLTPDGGVEDGVRMGPSTPLFTEAFTAFARGTLIQTTTGPIAIEDLLPGDRIVTSVGAATLRWKGSRVIAPLHKDMPLHRIASEALGPSRPLPDLLVGPAARIVSRRTSLRAMVGTDAALVPAASLADDNSVIRIRPISAIQVFHLGFARHSIFTANGVEVESAHPGTLSDSLGREIRSLYLSMFPHHDNLPDFGELAMPRLRGEDLRRLTALA</sequence>
<dbReference type="Pfam" id="PF13403">
    <property type="entry name" value="Hint_2"/>
    <property type="match status" value="1"/>
</dbReference>
<dbReference type="RefSeq" id="WP_108894891.1">
    <property type="nucleotide sequence ID" value="NZ_ONZF01000007.1"/>
</dbReference>
<proteinExistence type="predicted"/>
<dbReference type="AlphaFoldDB" id="A0A2R8BY71"/>
<organism evidence="2 3">
    <name type="scientific">Palleronia abyssalis</name>
    <dbReference type="NCBI Taxonomy" id="1501240"/>
    <lineage>
        <taxon>Bacteria</taxon>
        <taxon>Pseudomonadati</taxon>
        <taxon>Pseudomonadota</taxon>
        <taxon>Alphaproteobacteria</taxon>
        <taxon>Rhodobacterales</taxon>
        <taxon>Roseobacteraceae</taxon>
        <taxon>Palleronia</taxon>
    </lineage>
</organism>
<evidence type="ECO:0000259" key="1">
    <source>
        <dbReference type="Pfam" id="PF13403"/>
    </source>
</evidence>
<dbReference type="EMBL" id="ONZF01000007">
    <property type="protein sequence ID" value="SPJ25079.1"/>
    <property type="molecule type" value="Genomic_DNA"/>
</dbReference>
<evidence type="ECO:0000313" key="2">
    <source>
        <dbReference type="EMBL" id="SPJ25079.1"/>
    </source>
</evidence>
<reference evidence="2 3" key="1">
    <citation type="submission" date="2018-03" db="EMBL/GenBank/DDBJ databases">
        <authorList>
            <person name="Keele B.F."/>
        </authorList>
    </citation>
    <scope>NUCLEOTIDE SEQUENCE [LARGE SCALE GENOMIC DNA]</scope>
    <source>
        <strain evidence="2 3">CECT 8504</strain>
    </source>
</reference>
<gene>
    <name evidence="2" type="ORF">PAA8504_02924</name>
</gene>
<feature type="domain" description="Hedgehog/Intein (Hint)" evidence="1">
    <location>
        <begin position="69"/>
        <end position="209"/>
    </location>
</feature>
<protein>
    <recommendedName>
        <fullName evidence="1">Hedgehog/Intein (Hint) domain-containing protein</fullName>
    </recommendedName>
</protein>
<dbReference type="OrthoDB" id="6305173at2"/>
<accession>A0A2R8BY71</accession>
<keyword evidence="3" id="KW-1185">Reference proteome</keyword>
<dbReference type="InterPro" id="IPR028992">
    <property type="entry name" value="Hedgehog/Intein_dom"/>
</dbReference>
<name>A0A2R8BY71_9RHOB</name>